<feature type="region of interest" description="Disordered" evidence="3">
    <location>
        <begin position="221"/>
        <end position="273"/>
    </location>
</feature>
<sequence>MDALPQSSGSAFSWLKPHARFVMIFVGPDEIPFAIQKDFLCHKSSFYRRYFEDKARSSDLEYVVTLPEVTPEVFGLVQNFLYTGRLLTSIDSLPGYELLIATWKLGHRLGIDGLCDEVLEAMAECRRLTQSIPATPLLVQVWNDTPEGSTIRKLLLSWAAEYIRSSESRSEFSKSLPQEVLSELVVAMSHLDSAPVIQLNNAQSPNGNTQRKNVHYLNADDSEDEQQPKDKAPKHRHSDVTGARAAQPQQERRPVPRKPGRSSLPSMKPVKQRKSLVNISGDHQFTDDQKLNFCSDLLSRMLSGPGFWTRLVGPFKQPVNPVEDGVPDYLDKVTKPMDLGTIKDKMDRGQYKGDEEFVSDVRQIFTNCFTYWTDKDPMWATCEKFQKTFEEKYSGMHKWILKMDGTEEV</sequence>
<dbReference type="EMBL" id="JAQQWI010000007">
    <property type="protein sequence ID" value="KAK8028850.1"/>
    <property type="molecule type" value="Genomic_DNA"/>
</dbReference>
<dbReference type="InterPro" id="IPR011333">
    <property type="entry name" value="SKP1/BTB/POZ_sf"/>
</dbReference>
<accession>A0ABR1SAI3</accession>
<organism evidence="6 7">
    <name type="scientific">Apiospora marii</name>
    <dbReference type="NCBI Taxonomy" id="335849"/>
    <lineage>
        <taxon>Eukaryota</taxon>
        <taxon>Fungi</taxon>
        <taxon>Dikarya</taxon>
        <taxon>Ascomycota</taxon>
        <taxon>Pezizomycotina</taxon>
        <taxon>Sordariomycetes</taxon>
        <taxon>Xylariomycetidae</taxon>
        <taxon>Amphisphaeriales</taxon>
        <taxon>Apiosporaceae</taxon>
        <taxon>Apiospora</taxon>
    </lineage>
</organism>
<dbReference type="SUPFAM" id="SSF54695">
    <property type="entry name" value="POZ domain"/>
    <property type="match status" value="1"/>
</dbReference>
<evidence type="ECO:0008006" key="8">
    <source>
        <dbReference type="Google" id="ProtNLM"/>
    </source>
</evidence>
<dbReference type="Proteomes" id="UP001396898">
    <property type="component" value="Unassembled WGS sequence"/>
</dbReference>
<dbReference type="PROSITE" id="PS50014">
    <property type="entry name" value="BROMODOMAIN_2"/>
    <property type="match status" value="1"/>
</dbReference>
<dbReference type="InterPro" id="IPR036427">
    <property type="entry name" value="Bromodomain-like_sf"/>
</dbReference>
<reference evidence="6 7" key="1">
    <citation type="submission" date="2023-01" db="EMBL/GenBank/DDBJ databases">
        <title>Analysis of 21 Apiospora genomes using comparative genomics revels a genus with tremendous synthesis potential of carbohydrate active enzymes and secondary metabolites.</title>
        <authorList>
            <person name="Sorensen T."/>
        </authorList>
    </citation>
    <scope>NUCLEOTIDE SEQUENCE [LARGE SCALE GENOMIC DNA]</scope>
    <source>
        <strain evidence="6 7">CBS 20057</strain>
    </source>
</reference>
<feature type="domain" description="BTB" evidence="5">
    <location>
        <begin position="20"/>
        <end position="90"/>
    </location>
</feature>
<dbReference type="Pfam" id="PF00651">
    <property type="entry name" value="BTB"/>
    <property type="match status" value="1"/>
</dbReference>
<evidence type="ECO:0000256" key="3">
    <source>
        <dbReference type="SAM" id="MobiDB-lite"/>
    </source>
</evidence>
<evidence type="ECO:0000313" key="6">
    <source>
        <dbReference type="EMBL" id="KAK8028850.1"/>
    </source>
</evidence>
<proteinExistence type="predicted"/>
<dbReference type="SMART" id="SM00297">
    <property type="entry name" value="BROMO"/>
    <property type="match status" value="1"/>
</dbReference>
<feature type="domain" description="Bromo" evidence="4">
    <location>
        <begin position="314"/>
        <end position="379"/>
    </location>
</feature>
<dbReference type="SUPFAM" id="SSF47370">
    <property type="entry name" value="Bromodomain"/>
    <property type="match status" value="1"/>
</dbReference>
<dbReference type="CDD" id="cd18186">
    <property type="entry name" value="BTB_POZ_ZBTB_KLHL-like"/>
    <property type="match status" value="1"/>
</dbReference>
<dbReference type="InterPro" id="IPR000210">
    <property type="entry name" value="BTB/POZ_dom"/>
</dbReference>
<keyword evidence="1 2" id="KW-0103">Bromodomain</keyword>
<evidence type="ECO:0000256" key="1">
    <source>
        <dbReference type="ARBA" id="ARBA00023117"/>
    </source>
</evidence>
<dbReference type="PRINTS" id="PR00503">
    <property type="entry name" value="BROMODOMAIN"/>
</dbReference>
<dbReference type="Pfam" id="PF00439">
    <property type="entry name" value="Bromodomain"/>
    <property type="match status" value="1"/>
</dbReference>
<comment type="caution">
    <text evidence="6">The sequence shown here is derived from an EMBL/GenBank/DDBJ whole genome shotgun (WGS) entry which is preliminary data.</text>
</comment>
<dbReference type="PANTHER" id="PTHR22880">
    <property type="entry name" value="FALZ-RELATED BROMODOMAIN-CONTAINING PROTEINS"/>
    <property type="match status" value="1"/>
</dbReference>
<protein>
    <recommendedName>
        <fullName evidence="8">Bromo domain-containing protein</fullName>
    </recommendedName>
</protein>
<dbReference type="PANTHER" id="PTHR22880:SF225">
    <property type="entry name" value="BROMODOMAIN-CONTAINING PROTEIN BET-1-RELATED"/>
    <property type="match status" value="1"/>
</dbReference>
<dbReference type="PROSITE" id="PS50097">
    <property type="entry name" value="BTB"/>
    <property type="match status" value="1"/>
</dbReference>
<dbReference type="InterPro" id="IPR050935">
    <property type="entry name" value="Bromo_chromatin_reader"/>
</dbReference>
<dbReference type="Gene3D" id="3.30.710.10">
    <property type="entry name" value="Potassium Channel Kv1.1, Chain A"/>
    <property type="match status" value="1"/>
</dbReference>
<evidence type="ECO:0000259" key="5">
    <source>
        <dbReference type="PROSITE" id="PS50097"/>
    </source>
</evidence>
<name>A0ABR1SAI3_9PEZI</name>
<dbReference type="InterPro" id="IPR001487">
    <property type="entry name" value="Bromodomain"/>
</dbReference>
<dbReference type="Gene3D" id="1.20.920.10">
    <property type="entry name" value="Bromodomain-like"/>
    <property type="match status" value="1"/>
</dbReference>
<evidence type="ECO:0000259" key="4">
    <source>
        <dbReference type="PROSITE" id="PS50014"/>
    </source>
</evidence>
<evidence type="ECO:0000313" key="7">
    <source>
        <dbReference type="Proteomes" id="UP001396898"/>
    </source>
</evidence>
<gene>
    <name evidence="6" type="ORF">PG991_005906</name>
</gene>
<evidence type="ECO:0000256" key="2">
    <source>
        <dbReference type="PROSITE-ProRule" id="PRU00035"/>
    </source>
</evidence>
<keyword evidence="7" id="KW-1185">Reference proteome</keyword>